<dbReference type="Proteomes" id="UP000664859">
    <property type="component" value="Unassembled WGS sequence"/>
</dbReference>
<evidence type="ECO:0000256" key="4">
    <source>
        <dbReference type="ARBA" id="ARBA00023242"/>
    </source>
</evidence>
<proteinExistence type="inferred from homology"/>
<dbReference type="InterPro" id="IPR026532">
    <property type="entry name" value="BRX1"/>
</dbReference>
<comment type="similarity">
    <text evidence="2">Belongs to the BRX1 family.</text>
</comment>
<sequence>MAKRKLQQAQAAAEPAEQELEEPAESDAEDAEIDGGGDSDSDVVDAEPDDDSDADIKDFRKRIKGKNGRAVPAAAAADAEEGVNGEAGRAFKSDGAYRNKQRVLIFSSRGVTSRSRHLIEDLRKLIPHHKKDVKLDVGRGESLAQAVNAISEMKSCNNTVFFECRKKKDIYMWVGKTPHGPSGKFLVMNIHTMDELKLTGNCMMGSRPLLSFDDKFQQSPHWQLTAALLTDVFGTPRGHPKSKPFIDRIMSFYIADNKVWVRNYQIIDAGDGGAKEKKLVHQGKEVTSLVEIGPRFVLEPIRLFSGSFGGPTLYQNPAYVSPNEVRANKKRAEGAKYHDKATARIQAREKIENLVRVQDPTDDIF</sequence>
<dbReference type="OrthoDB" id="1638493at2759"/>
<feature type="region of interest" description="Disordered" evidence="5">
    <location>
        <begin position="1"/>
        <end position="56"/>
    </location>
</feature>
<dbReference type="PROSITE" id="PS50833">
    <property type="entry name" value="BRIX"/>
    <property type="match status" value="1"/>
</dbReference>
<keyword evidence="4" id="KW-0539">Nucleus</keyword>
<dbReference type="PANTHER" id="PTHR13634:SF0">
    <property type="entry name" value="RIBOSOME BIOGENESIS PROTEIN BRX1 HOMOLOG"/>
    <property type="match status" value="1"/>
</dbReference>
<protein>
    <submittedName>
        <fullName evidence="7">Brix domain-containing protein</fullName>
    </submittedName>
</protein>
<dbReference type="AlphaFoldDB" id="A0A835YV20"/>
<dbReference type="PANTHER" id="PTHR13634">
    <property type="entry name" value="RIBOSOME BIOGENESIS PROTEIN BRIX"/>
    <property type="match status" value="1"/>
</dbReference>
<dbReference type="GO" id="GO:0000027">
    <property type="term" value="P:ribosomal large subunit assembly"/>
    <property type="evidence" value="ECO:0007669"/>
    <property type="project" value="TreeGrafter"/>
</dbReference>
<feature type="domain" description="Brix" evidence="6">
    <location>
        <begin position="101"/>
        <end position="309"/>
    </location>
</feature>
<dbReference type="SUPFAM" id="SSF52954">
    <property type="entry name" value="Class II aaRS ABD-related"/>
    <property type="match status" value="1"/>
</dbReference>
<evidence type="ECO:0000313" key="8">
    <source>
        <dbReference type="Proteomes" id="UP000664859"/>
    </source>
</evidence>
<evidence type="ECO:0000256" key="3">
    <source>
        <dbReference type="ARBA" id="ARBA00022517"/>
    </source>
</evidence>
<comment type="caution">
    <text evidence="7">The sequence shown here is derived from an EMBL/GenBank/DDBJ whole genome shotgun (WGS) entry which is preliminary data.</text>
</comment>
<dbReference type="SMART" id="SM00879">
    <property type="entry name" value="Brix"/>
    <property type="match status" value="1"/>
</dbReference>
<name>A0A835YV20_9STRA</name>
<gene>
    <name evidence="7" type="ORF">JKP88DRAFT_270015</name>
</gene>
<evidence type="ECO:0000256" key="2">
    <source>
        <dbReference type="ARBA" id="ARBA00006369"/>
    </source>
</evidence>
<evidence type="ECO:0000313" key="7">
    <source>
        <dbReference type="EMBL" id="KAG5181866.1"/>
    </source>
</evidence>
<keyword evidence="8" id="KW-1185">Reference proteome</keyword>
<dbReference type="GO" id="GO:0019843">
    <property type="term" value="F:rRNA binding"/>
    <property type="evidence" value="ECO:0007669"/>
    <property type="project" value="InterPro"/>
</dbReference>
<evidence type="ECO:0000256" key="1">
    <source>
        <dbReference type="ARBA" id="ARBA00004604"/>
    </source>
</evidence>
<dbReference type="EMBL" id="JAFCMP010000290">
    <property type="protein sequence ID" value="KAG5181866.1"/>
    <property type="molecule type" value="Genomic_DNA"/>
</dbReference>
<keyword evidence="3" id="KW-0690">Ribosome biogenesis</keyword>
<evidence type="ECO:0000256" key="5">
    <source>
        <dbReference type="SAM" id="MobiDB-lite"/>
    </source>
</evidence>
<dbReference type="InterPro" id="IPR007109">
    <property type="entry name" value="Brix"/>
</dbReference>
<comment type="subcellular location">
    <subcellularLocation>
        <location evidence="1">Nucleus</location>
        <location evidence="1">Nucleolus</location>
    </subcellularLocation>
</comment>
<feature type="compositionally biased region" description="Acidic residues" evidence="5">
    <location>
        <begin position="16"/>
        <end position="53"/>
    </location>
</feature>
<organism evidence="7 8">
    <name type="scientific">Tribonema minus</name>
    <dbReference type="NCBI Taxonomy" id="303371"/>
    <lineage>
        <taxon>Eukaryota</taxon>
        <taxon>Sar</taxon>
        <taxon>Stramenopiles</taxon>
        <taxon>Ochrophyta</taxon>
        <taxon>PX clade</taxon>
        <taxon>Xanthophyceae</taxon>
        <taxon>Tribonematales</taxon>
        <taxon>Tribonemataceae</taxon>
        <taxon>Tribonema</taxon>
    </lineage>
</organism>
<dbReference type="Pfam" id="PF04427">
    <property type="entry name" value="Brix"/>
    <property type="match status" value="1"/>
</dbReference>
<evidence type="ECO:0000259" key="6">
    <source>
        <dbReference type="PROSITE" id="PS50833"/>
    </source>
</evidence>
<reference evidence="7" key="1">
    <citation type="submission" date="2021-02" db="EMBL/GenBank/DDBJ databases">
        <title>First Annotated Genome of the Yellow-green Alga Tribonema minus.</title>
        <authorList>
            <person name="Mahan K.M."/>
        </authorList>
    </citation>
    <scope>NUCLEOTIDE SEQUENCE</scope>
    <source>
        <strain evidence="7">UTEX B ZZ1240</strain>
    </source>
</reference>
<dbReference type="GO" id="GO:0006364">
    <property type="term" value="P:rRNA processing"/>
    <property type="evidence" value="ECO:0007669"/>
    <property type="project" value="InterPro"/>
</dbReference>
<accession>A0A835YV20</accession>
<dbReference type="GO" id="GO:0005730">
    <property type="term" value="C:nucleolus"/>
    <property type="evidence" value="ECO:0007669"/>
    <property type="project" value="UniProtKB-SubCell"/>
</dbReference>